<evidence type="ECO:0000259" key="5">
    <source>
        <dbReference type="PROSITE" id="PS51782"/>
    </source>
</evidence>
<dbReference type="CDD" id="cd00118">
    <property type="entry name" value="LysM"/>
    <property type="match status" value="1"/>
</dbReference>
<comment type="caution">
    <text evidence="6">The sequence shown here is derived from an EMBL/GenBank/DDBJ whole genome shotgun (WGS) entry which is preliminary data.</text>
</comment>
<proteinExistence type="inferred from homology"/>
<organism evidence="6 7">
    <name type="scientific">Colletotrichum phormii</name>
    <dbReference type="NCBI Taxonomy" id="359342"/>
    <lineage>
        <taxon>Eukaryota</taxon>
        <taxon>Fungi</taxon>
        <taxon>Dikarya</taxon>
        <taxon>Ascomycota</taxon>
        <taxon>Pezizomycotina</taxon>
        <taxon>Sordariomycetes</taxon>
        <taxon>Hypocreomycetidae</taxon>
        <taxon>Glomerellales</taxon>
        <taxon>Glomerellaceae</taxon>
        <taxon>Colletotrichum</taxon>
        <taxon>Colletotrichum acutatum species complex</taxon>
    </lineage>
</organism>
<evidence type="ECO:0000313" key="6">
    <source>
        <dbReference type="EMBL" id="KAK1637052.1"/>
    </source>
</evidence>
<reference evidence="6" key="1">
    <citation type="submission" date="2021-06" db="EMBL/GenBank/DDBJ databases">
        <title>Comparative genomics, transcriptomics and evolutionary studies reveal genomic signatures of adaptation to plant cell wall in hemibiotrophic fungi.</title>
        <authorList>
            <consortium name="DOE Joint Genome Institute"/>
            <person name="Baroncelli R."/>
            <person name="Diaz J.F."/>
            <person name="Benocci T."/>
            <person name="Peng M."/>
            <person name="Battaglia E."/>
            <person name="Haridas S."/>
            <person name="Andreopoulos W."/>
            <person name="Labutti K."/>
            <person name="Pangilinan J."/>
            <person name="Floch G.L."/>
            <person name="Makela M.R."/>
            <person name="Henrissat B."/>
            <person name="Grigoriev I.V."/>
            <person name="Crouch J.A."/>
            <person name="De Vries R.P."/>
            <person name="Sukno S.A."/>
            <person name="Thon M.R."/>
        </authorList>
    </citation>
    <scope>NUCLEOTIDE SEQUENCE</scope>
    <source>
        <strain evidence="6">CBS 102054</strain>
    </source>
</reference>
<accession>A0AAI9ZUV3</accession>
<evidence type="ECO:0000256" key="3">
    <source>
        <dbReference type="ARBA" id="ARBA00044955"/>
    </source>
</evidence>
<gene>
    <name evidence="6" type="ORF">BDP81DRAFT_217932</name>
</gene>
<dbReference type="PANTHER" id="PTHR34997:SF1">
    <property type="entry name" value="PEPTIDOGLYCAN-BINDING LYSIN DOMAIN"/>
    <property type="match status" value="1"/>
</dbReference>
<dbReference type="Proteomes" id="UP001243989">
    <property type="component" value="Unassembled WGS sequence"/>
</dbReference>
<evidence type="ECO:0000256" key="1">
    <source>
        <dbReference type="ARBA" id="ARBA00022669"/>
    </source>
</evidence>
<dbReference type="GeneID" id="85467610"/>
<keyword evidence="4" id="KW-1133">Transmembrane helix</keyword>
<dbReference type="PANTHER" id="PTHR34997">
    <property type="entry name" value="AM15"/>
    <property type="match status" value="1"/>
</dbReference>
<protein>
    <recommendedName>
        <fullName evidence="5">LysM domain-containing protein</fullName>
    </recommendedName>
</protein>
<dbReference type="RefSeq" id="XP_060445659.1">
    <property type="nucleotide sequence ID" value="XM_060582748.1"/>
</dbReference>
<dbReference type="GO" id="GO:0008061">
    <property type="term" value="F:chitin binding"/>
    <property type="evidence" value="ECO:0007669"/>
    <property type="project" value="UniProtKB-KW"/>
</dbReference>
<sequence>MYKYSLLVFSTLSKRITHFILSFASPPESSIYPRSTITMKFITGIATILLVSTSVVAIPANPIATPNPHLEPMWPKCVKFYKATGGDTCDSIASKNGITKADVIGLNQAIGGLRGCSMNNIFEGYWYCVKPDGW</sequence>
<dbReference type="InterPro" id="IPR018392">
    <property type="entry name" value="LysM"/>
</dbReference>
<evidence type="ECO:0000313" key="7">
    <source>
        <dbReference type="Proteomes" id="UP001243989"/>
    </source>
</evidence>
<dbReference type="PROSITE" id="PS51782">
    <property type="entry name" value="LYSM"/>
    <property type="match status" value="1"/>
</dbReference>
<evidence type="ECO:0000256" key="4">
    <source>
        <dbReference type="SAM" id="Phobius"/>
    </source>
</evidence>
<dbReference type="AlphaFoldDB" id="A0AAI9ZUV3"/>
<feature type="domain" description="LysM" evidence="5">
    <location>
        <begin position="79"/>
        <end position="129"/>
    </location>
</feature>
<name>A0AAI9ZUV3_9PEZI</name>
<keyword evidence="7" id="KW-1185">Reference proteome</keyword>
<evidence type="ECO:0000256" key="2">
    <source>
        <dbReference type="ARBA" id="ARBA00023026"/>
    </source>
</evidence>
<comment type="similarity">
    <text evidence="3">Belongs to the secreted LysM effector family.</text>
</comment>
<dbReference type="Gene3D" id="3.10.350.10">
    <property type="entry name" value="LysM domain"/>
    <property type="match status" value="1"/>
</dbReference>
<keyword evidence="2" id="KW-0843">Virulence</keyword>
<keyword evidence="1" id="KW-0147">Chitin-binding</keyword>
<dbReference type="InterPro" id="IPR036779">
    <property type="entry name" value="LysM_dom_sf"/>
</dbReference>
<dbReference type="SUPFAM" id="SSF54106">
    <property type="entry name" value="LysM domain"/>
    <property type="match status" value="1"/>
</dbReference>
<feature type="transmembrane region" description="Helical" evidence="4">
    <location>
        <begin position="41"/>
        <end position="60"/>
    </location>
</feature>
<dbReference type="InterPro" id="IPR052210">
    <property type="entry name" value="LysM1-like"/>
</dbReference>
<dbReference type="EMBL" id="JAHMHQ010000009">
    <property type="protein sequence ID" value="KAK1637052.1"/>
    <property type="molecule type" value="Genomic_DNA"/>
</dbReference>
<keyword evidence="4" id="KW-0812">Transmembrane</keyword>
<keyword evidence="4" id="KW-0472">Membrane</keyword>